<evidence type="ECO:0000313" key="3">
    <source>
        <dbReference type="EMBL" id="CAB4983276.1"/>
    </source>
</evidence>
<dbReference type="EMBL" id="CAFBLK010000076">
    <property type="protein sequence ID" value="CAB4864027.1"/>
    <property type="molecule type" value="Genomic_DNA"/>
</dbReference>
<dbReference type="EMBL" id="CAFBOR010000047">
    <property type="protein sequence ID" value="CAB4983276.1"/>
    <property type="molecule type" value="Genomic_DNA"/>
</dbReference>
<evidence type="ECO:0000313" key="1">
    <source>
        <dbReference type="EMBL" id="CAB4659681.1"/>
    </source>
</evidence>
<evidence type="ECO:0000313" key="2">
    <source>
        <dbReference type="EMBL" id="CAB4864027.1"/>
    </source>
</evidence>
<reference evidence="1" key="1">
    <citation type="submission" date="2020-05" db="EMBL/GenBank/DDBJ databases">
        <authorList>
            <person name="Chiriac C."/>
            <person name="Salcher M."/>
            <person name="Ghai R."/>
            <person name="Kavagutti S V."/>
        </authorList>
    </citation>
    <scope>NUCLEOTIDE SEQUENCE</scope>
</reference>
<sequence length="64" mass="7078">MVVTPSLFNEEMSSQLRLLPGGQRSRHLDAKTRQIGRKGVAEARATLARIQQAPSTKQRLPHTG</sequence>
<protein>
    <submittedName>
        <fullName evidence="1">Unannotated protein</fullName>
    </submittedName>
</protein>
<proteinExistence type="predicted"/>
<organism evidence="1">
    <name type="scientific">freshwater metagenome</name>
    <dbReference type="NCBI Taxonomy" id="449393"/>
    <lineage>
        <taxon>unclassified sequences</taxon>
        <taxon>metagenomes</taxon>
        <taxon>ecological metagenomes</taxon>
    </lineage>
</organism>
<accession>A0A6J6LDG7</accession>
<dbReference type="EMBL" id="CAEZWM010000101">
    <property type="protein sequence ID" value="CAB4659681.1"/>
    <property type="molecule type" value="Genomic_DNA"/>
</dbReference>
<evidence type="ECO:0000313" key="4">
    <source>
        <dbReference type="EMBL" id="CAB5022302.1"/>
    </source>
</evidence>
<gene>
    <name evidence="1" type="ORF">UFOPK2242_00889</name>
    <name evidence="2" type="ORF">UFOPK3317_00563</name>
    <name evidence="3" type="ORF">UFOPK3974_00483</name>
    <name evidence="4" type="ORF">UFOPK4071_01300</name>
</gene>
<dbReference type="EMBL" id="CAFBPF010000196">
    <property type="protein sequence ID" value="CAB5022302.1"/>
    <property type="molecule type" value="Genomic_DNA"/>
</dbReference>
<dbReference type="AlphaFoldDB" id="A0A6J6LDG7"/>
<name>A0A6J6LDG7_9ZZZZ</name>